<gene>
    <name evidence="2" type="ORF">MARI151_50157</name>
</gene>
<evidence type="ECO:0000313" key="3">
    <source>
        <dbReference type="Proteomes" id="UP000430202"/>
    </source>
</evidence>
<dbReference type="InterPro" id="IPR050570">
    <property type="entry name" value="Cell_wall_metabolism_enzyme"/>
</dbReference>
<dbReference type="EMBL" id="CABWLR010000005">
    <property type="protein sequence ID" value="VXB93769.1"/>
    <property type="molecule type" value="Genomic_DNA"/>
</dbReference>
<sequence>MNELERLLLSYSEQPIFILDSTISIDKYIPLDLSKDNKELVDVDITNHITCQSYIDKVLQKENGQIAYGGYLEERNLYTDKVGFTPLNKPKRNIHLGTDFWCKAGTKVIVPLDGKVHSFKNNSSIGDYGPTIVLEHSLNNITFYTLYGHLTLDAISGLVKGKSFSAGDTLAKLGTPDINVNYAPHLHFQIIKDLEGNEGDYPGVCAKKDLSFYKTNCPDPDFLLKMTQVVKFR</sequence>
<reference evidence="2 3" key="1">
    <citation type="submission" date="2019-10" db="EMBL/GenBank/DDBJ databases">
        <authorList>
            <person name="Karimi E."/>
        </authorList>
    </citation>
    <scope>NUCLEOTIDE SEQUENCE [LARGE SCALE GENOMIC DNA]</scope>
    <source>
        <strain evidence="2">Maribacter sp. 151</strain>
    </source>
</reference>
<evidence type="ECO:0000259" key="1">
    <source>
        <dbReference type="Pfam" id="PF01551"/>
    </source>
</evidence>
<dbReference type="AlphaFoldDB" id="A0A653UX13"/>
<dbReference type="PANTHER" id="PTHR21666:SF270">
    <property type="entry name" value="MUREIN HYDROLASE ACTIVATOR ENVC"/>
    <property type="match status" value="1"/>
</dbReference>
<dbReference type="RefSeq" id="WP_159303413.1">
    <property type="nucleotide sequence ID" value="NZ_LR733271.1"/>
</dbReference>
<dbReference type="Gene3D" id="2.70.70.10">
    <property type="entry name" value="Glucose Permease (Domain IIA)"/>
    <property type="match status" value="1"/>
</dbReference>
<accession>A0A653UX13</accession>
<dbReference type="InterPro" id="IPR016047">
    <property type="entry name" value="M23ase_b-sheet_dom"/>
</dbReference>
<dbReference type="GO" id="GO:0004222">
    <property type="term" value="F:metalloendopeptidase activity"/>
    <property type="evidence" value="ECO:0007669"/>
    <property type="project" value="TreeGrafter"/>
</dbReference>
<organism evidence="2 3">
    <name type="scientific">Maribacter litoralis</name>
    <dbReference type="NCBI Taxonomy" id="2059726"/>
    <lineage>
        <taxon>Bacteria</taxon>
        <taxon>Pseudomonadati</taxon>
        <taxon>Bacteroidota</taxon>
        <taxon>Flavobacteriia</taxon>
        <taxon>Flavobacteriales</taxon>
        <taxon>Flavobacteriaceae</taxon>
        <taxon>Maribacter</taxon>
    </lineage>
</organism>
<dbReference type="InterPro" id="IPR011055">
    <property type="entry name" value="Dup_hybrid_motif"/>
</dbReference>
<evidence type="ECO:0000313" key="2">
    <source>
        <dbReference type="EMBL" id="VXB93769.1"/>
    </source>
</evidence>
<dbReference type="Pfam" id="PF01551">
    <property type="entry name" value="Peptidase_M23"/>
    <property type="match status" value="1"/>
</dbReference>
<dbReference type="SUPFAM" id="SSF51261">
    <property type="entry name" value="Duplicated hybrid motif"/>
    <property type="match status" value="1"/>
</dbReference>
<keyword evidence="3" id="KW-1185">Reference proteome</keyword>
<dbReference type="PANTHER" id="PTHR21666">
    <property type="entry name" value="PEPTIDASE-RELATED"/>
    <property type="match status" value="1"/>
</dbReference>
<proteinExistence type="predicted"/>
<feature type="domain" description="M23ase beta-sheet core" evidence="1">
    <location>
        <begin position="94"/>
        <end position="193"/>
    </location>
</feature>
<dbReference type="Proteomes" id="UP000430202">
    <property type="component" value="Unassembled WGS sequence"/>
</dbReference>
<protein>
    <submittedName>
        <fullName evidence="2">Peptidase M23</fullName>
    </submittedName>
</protein>
<dbReference type="CDD" id="cd12797">
    <property type="entry name" value="M23_peptidase"/>
    <property type="match status" value="1"/>
</dbReference>
<name>A0A653UX13_9FLAO</name>